<proteinExistence type="predicted"/>
<dbReference type="EMBL" id="MCFL01000003">
    <property type="protein sequence ID" value="ORZ40331.1"/>
    <property type="molecule type" value="Genomic_DNA"/>
</dbReference>
<dbReference type="InterPro" id="IPR009688">
    <property type="entry name" value="FAM210A/B-like_dom"/>
</dbReference>
<comment type="caution">
    <text evidence="3">The sequence shown here is derived from an EMBL/GenBank/DDBJ whole genome shotgun (WGS) entry which is preliminary data.</text>
</comment>
<evidence type="ECO:0000313" key="4">
    <source>
        <dbReference type="Proteomes" id="UP000193411"/>
    </source>
</evidence>
<keyword evidence="1" id="KW-1133">Transmembrane helix</keyword>
<keyword evidence="1" id="KW-0812">Transmembrane</keyword>
<feature type="transmembrane region" description="Helical" evidence="1">
    <location>
        <begin position="93"/>
        <end position="116"/>
    </location>
</feature>
<keyword evidence="4" id="KW-1185">Reference proteome</keyword>
<feature type="domain" description="DUF1279" evidence="2">
    <location>
        <begin position="81"/>
        <end position="188"/>
    </location>
</feature>
<dbReference type="AlphaFoldDB" id="A0A1Y2I308"/>
<protein>
    <recommendedName>
        <fullName evidence="2">DUF1279 domain-containing protein</fullName>
    </recommendedName>
</protein>
<dbReference type="GO" id="GO:0005739">
    <property type="term" value="C:mitochondrion"/>
    <property type="evidence" value="ECO:0007669"/>
    <property type="project" value="TreeGrafter"/>
</dbReference>
<dbReference type="PANTHER" id="PTHR21377:SF0">
    <property type="entry name" value="PROTEIN FAM210B, MITOCHONDRIAL"/>
    <property type="match status" value="1"/>
</dbReference>
<dbReference type="InterPro" id="IPR045866">
    <property type="entry name" value="FAM210A/B-like"/>
</dbReference>
<dbReference type="Pfam" id="PF06916">
    <property type="entry name" value="FAM210A-B_dom"/>
    <property type="match status" value="1"/>
</dbReference>
<reference evidence="3 4" key="1">
    <citation type="submission" date="2016-07" db="EMBL/GenBank/DDBJ databases">
        <title>Pervasive Adenine N6-methylation of Active Genes in Fungi.</title>
        <authorList>
            <consortium name="DOE Joint Genome Institute"/>
            <person name="Mondo S.J."/>
            <person name="Dannebaum R.O."/>
            <person name="Kuo R.C."/>
            <person name="Labutti K."/>
            <person name="Haridas S."/>
            <person name="Kuo A."/>
            <person name="Salamov A."/>
            <person name="Ahrendt S.R."/>
            <person name="Lipzen A."/>
            <person name="Sullivan W."/>
            <person name="Andreopoulos W.B."/>
            <person name="Clum A."/>
            <person name="Lindquist E."/>
            <person name="Daum C."/>
            <person name="Ramamoorthy G.K."/>
            <person name="Gryganskyi A."/>
            <person name="Culley D."/>
            <person name="Magnuson J.K."/>
            <person name="James T.Y."/>
            <person name="O'Malley M.A."/>
            <person name="Stajich J.E."/>
            <person name="Spatafora J.W."/>
            <person name="Visel A."/>
            <person name="Grigoriev I.V."/>
        </authorList>
    </citation>
    <scope>NUCLEOTIDE SEQUENCE [LARGE SCALE GENOMIC DNA]</scope>
    <source>
        <strain evidence="3 4">PL171</strain>
    </source>
</reference>
<dbReference type="PANTHER" id="PTHR21377">
    <property type="entry name" value="PROTEIN FAM210B, MITOCHONDRIAL"/>
    <property type="match status" value="1"/>
</dbReference>
<name>A0A1Y2I308_9FUNG</name>
<dbReference type="OrthoDB" id="426386at2759"/>
<organism evidence="3 4">
    <name type="scientific">Catenaria anguillulae PL171</name>
    <dbReference type="NCBI Taxonomy" id="765915"/>
    <lineage>
        <taxon>Eukaryota</taxon>
        <taxon>Fungi</taxon>
        <taxon>Fungi incertae sedis</taxon>
        <taxon>Blastocladiomycota</taxon>
        <taxon>Blastocladiomycetes</taxon>
        <taxon>Blastocladiales</taxon>
        <taxon>Catenariaceae</taxon>
        <taxon>Catenaria</taxon>
    </lineage>
</organism>
<sequence>MFARTFAASRHFVTSAAAQRMRGPAPAALRRLPAVPLPGAAAASARTHLTKSPLRRFSMITRGPNPSSQKDPSKPLTGMARLRQLFKDYGRPAIVVYFAISTVDLGISFAAVYMGVDVEQVVDWAKGLLSKWGLWSFAVDEEDEADLRHQIDEEGGKQKSLLTTFLIAYAFHKLLLPIRVPITVAVTPGFVRYMRRWGWMKDAAAMAKVMGASGAATTAAKDQAVKKSVGAAVALLSVPAVWSARAESLDRVAVEEDLAVSLAPRCD</sequence>
<feature type="transmembrane region" description="Helical" evidence="1">
    <location>
        <begin position="166"/>
        <end position="191"/>
    </location>
</feature>
<keyword evidence="1" id="KW-0472">Membrane</keyword>
<evidence type="ECO:0000256" key="1">
    <source>
        <dbReference type="SAM" id="Phobius"/>
    </source>
</evidence>
<evidence type="ECO:0000259" key="2">
    <source>
        <dbReference type="Pfam" id="PF06916"/>
    </source>
</evidence>
<accession>A0A1Y2I308</accession>
<gene>
    <name evidence="3" type="ORF">BCR44DRAFT_1509596</name>
</gene>
<evidence type="ECO:0000313" key="3">
    <source>
        <dbReference type="EMBL" id="ORZ40331.1"/>
    </source>
</evidence>
<dbReference type="Proteomes" id="UP000193411">
    <property type="component" value="Unassembled WGS sequence"/>
</dbReference>